<reference evidence="1" key="1">
    <citation type="submission" date="2023-11" db="EMBL/GenBank/DDBJ databases">
        <authorList>
            <person name="Poullet M."/>
        </authorList>
    </citation>
    <scope>NUCLEOTIDE SEQUENCE</scope>
    <source>
        <strain evidence="1">E1834</strain>
    </source>
</reference>
<name>A0ACB0Y4Y8_MELEN</name>
<proteinExistence type="predicted"/>
<evidence type="ECO:0000313" key="1">
    <source>
        <dbReference type="EMBL" id="CAK5031027.1"/>
    </source>
</evidence>
<comment type="caution">
    <text evidence="1">The sequence shown here is derived from an EMBL/GenBank/DDBJ whole genome shotgun (WGS) entry which is preliminary data.</text>
</comment>
<dbReference type="EMBL" id="CAVMJV010000005">
    <property type="protein sequence ID" value="CAK5031027.1"/>
    <property type="molecule type" value="Genomic_DNA"/>
</dbReference>
<keyword evidence="2" id="KW-1185">Reference proteome</keyword>
<gene>
    <name evidence="1" type="ORF">MENTE1834_LOCUS7400</name>
</gene>
<organism evidence="1 2">
    <name type="scientific">Meloidogyne enterolobii</name>
    <name type="common">Root-knot nematode worm</name>
    <name type="synonym">Meloidogyne mayaguensis</name>
    <dbReference type="NCBI Taxonomy" id="390850"/>
    <lineage>
        <taxon>Eukaryota</taxon>
        <taxon>Metazoa</taxon>
        <taxon>Ecdysozoa</taxon>
        <taxon>Nematoda</taxon>
        <taxon>Chromadorea</taxon>
        <taxon>Rhabditida</taxon>
        <taxon>Tylenchina</taxon>
        <taxon>Tylenchomorpha</taxon>
        <taxon>Tylenchoidea</taxon>
        <taxon>Meloidogynidae</taxon>
        <taxon>Meloidogyninae</taxon>
        <taxon>Meloidogyne</taxon>
    </lineage>
</organism>
<sequence length="114" mass="12680">MEKECEFKNRSLINQAYTLYIFSEKGAEDCGGAAFNRGRARSNLEESGEEKGHGQAAVPCGSVREAEGQRTLRAGIHAGTEKEGTCSCWVFREVEKEQEHCGDVHLERRDKDGD</sequence>
<protein>
    <submittedName>
        <fullName evidence="1">Uncharacterized protein</fullName>
    </submittedName>
</protein>
<dbReference type="Proteomes" id="UP001497535">
    <property type="component" value="Unassembled WGS sequence"/>
</dbReference>
<accession>A0ACB0Y4Y8</accession>
<evidence type="ECO:0000313" key="2">
    <source>
        <dbReference type="Proteomes" id="UP001497535"/>
    </source>
</evidence>